<evidence type="ECO:0000256" key="1">
    <source>
        <dbReference type="SAM" id="MobiDB-lite"/>
    </source>
</evidence>
<protein>
    <submittedName>
        <fullName evidence="2">Uncharacterized protein</fullName>
    </submittedName>
</protein>
<organism evidence="2 3">
    <name type="scientific">Oryza meyeriana var. granulata</name>
    <dbReference type="NCBI Taxonomy" id="110450"/>
    <lineage>
        <taxon>Eukaryota</taxon>
        <taxon>Viridiplantae</taxon>
        <taxon>Streptophyta</taxon>
        <taxon>Embryophyta</taxon>
        <taxon>Tracheophyta</taxon>
        <taxon>Spermatophyta</taxon>
        <taxon>Magnoliopsida</taxon>
        <taxon>Liliopsida</taxon>
        <taxon>Poales</taxon>
        <taxon>Poaceae</taxon>
        <taxon>BOP clade</taxon>
        <taxon>Oryzoideae</taxon>
        <taxon>Oryzeae</taxon>
        <taxon>Oryzinae</taxon>
        <taxon>Oryza</taxon>
        <taxon>Oryza meyeriana</taxon>
    </lineage>
</organism>
<name>A0A6G1CXR3_9ORYZ</name>
<sequence>MLARMAEVWAWVKPCGAVWQSNGVGGIHGGRRRAEDATARRGGCRGDGTGHAGQGVARGVASGGMDGWNV</sequence>
<feature type="compositionally biased region" description="Gly residues" evidence="1">
    <location>
        <begin position="61"/>
        <end position="70"/>
    </location>
</feature>
<dbReference type="Proteomes" id="UP000479710">
    <property type="component" value="Unassembled WGS sequence"/>
</dbReference>
<dbReference type="AlphaFoldDB" id="A0A6G1CXR3"/>
<proteinExistence type="predicted"/>
<keyword evidence="3" id="KW-1185">Reference proteome</keyword>
<gene>
    <name evidence="2" type="ORF">E2562_038612</name>
</gene>
<accession>A0A6G1CXR3</accession>
<evidence type="ECO:0000313" key="2">
    <source>
        <dbReference type="EMBL" id="KAF0904887.1"/>
    </source>
</evidence>
<reference evidence="2 3" key="1">
    <citation type="submission" date="2019-11" db="EMBL/GenBank/DDBJ databases">
        <title>Whole genome sequence of Oryza granulata.</title>
        <authorList>
            <person name="Li W."/>
        </authorList>
    </citation>
    <scope>NUCLEOTIDE SEQUENCE [LARGE SCALE GENOMIC DNA]</scope>
    <source>
        <strain evidence="3">cv. Menghai</strain>
        <tissue evidence="2">Leaf</tissue>
    </source>
</reference>
<comment type="caution">
    <text evidence="2">The sequence shown here is derived from an EMBL/GenBank/DDBJ whole genome shotgun (WGS) entry which is preliminary data.</text>
</comment>
<dbReference type="EMBL" id="SPHZ02000008">
    <property type="protein sequence ID" value="KAF0904887.1"/>
    <property type="molecule type" value="Genomic_DNA"/>
</dbReference>
<evidence type="ECO:0000313" key="3">
    <source>
        <dbReference type="Proteomes" id="UP000479710"/>
    </source>
</evidence>
<feature type="region of interest" description="Disordered" evidence="1">
    <location>
        <begin position="23"/>
        <end position="70"/>
    </location>
</feature>